<dbReference type="PANTHER" id="PTHR32432:SF3">
    <property type="entry name" value="ETHANOLAMINE UTILIZATION PROTEIN EUTJ"/>
    <property type="match status" value="1"/>
</dbReference>
<feature type="compositionally biased region" description="Acidic residues" evidence="1">
    <location>
        <begin position="544"/>
        <end position="553"/>
    </location>
</feature>
<dbReference type="Gene3D" id="3.30.420.40">
    <property type="match status" value="2"/>
</dbReference>
<sequence>MARSGAVWGIDIGNCALKALRCRRHEKDDNKLVVEAFDFIEYPKILTQPEADREALVAEAVATFVSRNEIAGDRVALSVPGQSGLSRFIKLPPVEAKKIPDMVKYEAKGQIPFALEDVVWDYQQLAGSQDDGYALDPEIGLFAMKRDQVHRAIQPLTEAGLEVDCIQLAPLAIYNYACFDRMNNMEDAPPFDPADPPKSLLVLSFGTETTDLVITNGYRVWQRNIPIGGSHFTRALTKELQLTFTKAEHLKRNATKAEDPRALFQAMRPVFSDLVAEIQRSIGFFMNNNKNAEIGDIVALGNPMRLPGLQRFLAQNLDQEVILLEEFPGLLGGSVTAAPQFQSNHLSFAEAYGLCVQGLGLGQLQTNLLPEEIVTERLIKGKKPWTVAAAAVLMLGFTVNYYSHYATYATADVKDSGMSQAISKASSVESKANNFSSEHSSLVAKYDELKEIRSSLRSNDDGRVLWLELLKAIKSALPQDPRPAEERKMTALDVRERPELHIETLDCEYFQDVGTWYTSVERSVKEASKIKSFDNTPAPAAGEEAAEGDEAPTADEAAPATPEDAELAEQDAADQETLAEDTLEDLGQGEGEAEFVPPTGEGWIIQITGYHFHNSDINNPSEFEERGLAEAGQFVRQTLIKNLREGSVMLPTRDGEMKEYSMEKLGIQIPVMISNYRPVQVTYDPNAADAEEAQRNWSAYQQGNAEGGLGGLGGFNGRTPAGGANATVSTPPPEHWKLRKYEFEVQFIWQPQPRSERDNDPQESVSDDMLP</sequence>
<proteinExistence type="predicted"/>
<reference evidence="2 3" key="1">
    <citation type="submission" date="2019-02" db="EMBL/GenBank/DDBJ databases">
        <title>Deep-cultivation of Planctomycetes and their phenomic and genomic characterization uncovers novel biology.</title>
        <authorList>
            <person name="Wiegand S."/>
            <person name="Jogler M."/>
            <person name="Boedeker C."/>
            <person name="Pinto D."/>
            <person name="Vollmers J."/>
            <person name="Rivas-Marin E."/>
            <person name="Kohn T."/>
            <person name="Peeters S.H."/>
            <person name="Heuer A."/>
            <person name="Rast P."/>
            <person name="Oberbeckmann S."/>
            <person name="Bunk B."/>
            <person name="Jeske O."/>
            <person name="Meyerdierks A."/>
            <person name="Storesund J.E."/>
            <person name="Kallscheuer N."/>
            <person name="Luecker S."/>
            <person name="Lage O.M."/>
            <person name="Pohl T."/>
            <person name="Merkel B.J."/>
            <person name="Hornburger P."/>
            <person name="Mueller R.-W."/>
            <person name="Bruemmer F."/>
            <person name="Labrenz M."/>
            <person name="Spormann A.M."/>
            <person name="Op den Camp H."/>
            <person name="Overmann J."/>
            <person name="Amann R."/>
            <person name="Jetten M.S.M."/>
            <person name="Mascher T."/>
            <person name="Medema M.H."/>
            <person name="Devos D.P."/>
            <person name="Kaster A.-K."/>
            <person name="Ovreas L."/>
            <person name="Rohde M."/>
            <person name="Galperin M.Y."/>
            <person name="Jogler C."/>
        </authorList>
    </citation>
    <scope>NUCLEOTIDE SEQUENCE [LARGE SCALE GENOMIC DNA]</scope>
    <source>
        <strain evidence="2 3">Pan181</strain>
    </source>
</reference>
<evidence type="ECO:0000256" key="1">
    <source>
        <dbReference type="SAM" id="MobiDB-lite"/>
    </source>
</evidence>
<evidence type="ECO:0000313" key="2">
    <source>
        <dbReference type="EMBL" id="QDU58421.1"/>
    </source>
</evidence>
<dbReference type="Gene3D" id="3.30.1490.300">
    <property type="match status" value="1"/>
</dbReference>
<feature type="region of interest" description="Disordered" evidence="1">
    <location>
        <begin position="531"/>
        <end position="572"/>
    </location>
</feature>
<dbReference type="Pfam" id="PF11104">
    <property type="entry name" value="PilM_2"/>
    <property type="match status" value="1"/>
</dbReference>
<dbReference type="SUPFAM" id="SSF53067">
    <property type="entry name" value="Actin-like ATPase domain"/>
    <property type="match status" value="2"/>
</dbReference>
<feature type="region of interest" description="Disordered" evidence="1">
    <location>
        <begin position="749"/>
        <end position="771"/>
    </location>
</feature>
<dbReference type="InterPro" id="IPR005883">
    <property type="entry name" value="PilM"/>
</dbReference>
<accession>A0A518AUL5</accession>
<dbReference type="Proteomes" id="UP000315750">
    <property type="component" value="Chromosome"/>
</dbReference>
<protein>
    <submittedName>
        <fullName evidence="2">Competence protein A</fullName>
    </submittedName>
</protein>
<dbReference type="PANTHER" id="PTHR32432">
    <property type="entry name" value="CELL DIVISION PROTEIN FTSA-RELATED"/>
    <property type="match status" value="1"/>
</dbReference>
<feature type="compositionally biased region" description="Acidic residues" evidence="1">
    <location>
        <begin position="563"/>
        <end position="572"/>
    </location>
</feature>
<dbReference type="KEGG" id="amuc:Pan181_46560"/>
<organism evidence="2 3">
    <name type="scientific">Aeoliella mucimassa</name>
    <dbReference type="NCBI Taxonomy" id="2527972"/>
    <lineage>
        <taxon>Bacteria</taxon>
        <taxon>Pseudomonadati</taxon>
        <taxon>Planctomycetota</taxon>
        <taxon>Planctomycetia</taxon>
        <taxon>Pirellulales</taxon>
        <taxon>Lacipirellulaceae</taxon>
        <taxon>Aeoliella</taxon>
    </lineage>
</organism>
<dbReference type="RefSeq" id="WP_145250368.1">
    <property type="nucleotide sequence ID" value="NZ_CP036278.1"/>
</dbReference>
<dbReference type="AlphaFoldDB" id="A0A518AUL5"/>
<dbReference type="OrthoDB" id="9768127at2"/>
<gene>
    <name evidence="2" type="ORF">Pan181_46560</name>
</gene>
<dbReference type="InterPro" id="IPR050696">
    <property type="entry name" value="FtsA/MreB"/>
</dbReference>
<keyword evidence="3" id="KW-1185">Reference proteome</keyword>
<name>A0A518AUL5_9BACT</name>
<dbReference type="InterPro" id="IPR043129">
    <property type="entry name" value="ATPase_NBD"/>
</dbReference>
<dbReference type="EMBL" id="CP036278">
    <property type="protein sequence ID" value="QDU58421.1"/>
    <property type="molecule type" value="Genomic_DNA"/>
</dbReference>
<dbReference type="CDD" id="cd24049">
    <property type="entry name" value="ASKHA_NBD_PilM"/>
    <property type="match status" value="1"/>
</dbReference>
<evidence type="ECO:0000313" key="3">
    <source>
        <dbReference type="Proteomes" id="UP000315750"/>
    </source>
</evidence>